<protein>
    <recommendedName>
        <fullName evidence="1">Reductase C-terminal domain-containing protein</fullName>
    </recommendedName>
</protein>
<dbReference type="RefSeq" id="WP_115593582.1">
    <property type="nucleotide sequence ID" value="NZ_QRHA01000007.1"/>
</dbReference>
<evidence type="ECO:0000259" key="1">
    <source>
        <dbReference type="Pfam" id="PF14759"/>
    </source>
</evidence>
<accession>A0A3D8M6P9</accession>
<keyword evidence="3" id="KW-1185">Reference proteome</keyword>
<dbReference type="InterPro" id="IPR016156">
    <property type="entry name" value="FAD/NAD-linked_Rdtase_dimer_sf"/>
</dbReference>
<dbReference type="AlphaFoldDB" id="A0A3D8M6P9"/>
<dbReference type="InterPro" id="IPR028202">
    <property type="entry name" value="Reductase_C"/>
</dbReference>
<sequence length="78" mass="8784">MVGLSQGYDNIVVRHEQDDANKFSVWYFKSEQLLAVDAVNNTKAYVLGTKLIKSGQCIDKDKLAKPEVECKPANLLRQ</sequence>
<gene>
    <name evidence="2" type="ORF">DXV75_11695</name>
</gene>
<organism evidence="2 3">
    <name type="scientific">Alteromonas aestuariivivens</name>
    <dbReference type="NCBI Taxonomy" id="1938339"/>
    <lineage>
        <taxon>Bacteria</taxon>
        <taxon>Pseudomonadati</taxon>
        <taxon>Pseudomonadota</taxon>
        <taxon>Gammaproteobacteria</taxon>
        <taxon>Alteromonadales</taxon>
        <taxon>Alteromonadaceae</taxon>
        <taxon>Alteromonas/Salinimonas group</taxon>
        <taxon>Alteromonas</taxon>
    </lineage>
</organism>
<dbReference type="Pfam" id="PF14759">
    <property type="entry name" value="Reductase_C"/>
    <property type="match status" value="1"/>
</dbReference>
<dbReference type="Gene3D" id="3.30.390.30">
    <property type="match status" value="1"/>
</dbReference>
<proteinExistence type="predicted"/>
<dbReference type="EMBL" id="QRHA01000007">
    <property type="protein sequence ID" value="RDV25250.1"/>
    <property type="molecule type" value="Genomic_DNA"/>
</dbReference>
<feature type="domain" description="Reductase C-terminal" evidence="1">
    <location>
        <begin position="1"/>
        <end position="71"/>
    </location>
</feature>
<dbReference type="OrthoDB" id="9800167at2"/>
<dbReference type="SUPFAM" id="SSF55424">
    <property type="entry name" value="FAD/NAD-linked reductases, dimerisation (C-terminal) domain"/>
    <property type="match status" value="1"/>
</dbReference>
<dbReference type="Proteomes" id="UP000256561">
    <property type="component" value="Unassembled WGS sequence"/>
</dbReference>
<evidence type="ECO:0000313" key="2">
    <source>
        <dbReference type="EMBL" id="RDV25250.1"/>
    </source>
</evidence>
<evidence type="ECO:0000313" key="3">
    <source>
        <dbReference type="Proteomes" id="UP000256561"/>
    </source>
</evidence>
<comment type="caution">
    <text evidence="2">The sequence shown here is derived from an EMBL/GenBank/DDBJ whole genome shotgun (WGS) entry which is preliminary data.</text>
</comment>
<reference evidence="3" key="1">
    <citation type="submission" date="2018-08" db="EMBL/GenBank/DDBJ databases">
        <authorList>
            <person name="Zhang J."/>
            <person name="Du Z.-J."/>
        </authorList>
    </citation>
    <scope>NUCLEOTIDE SEQUENCE [LARGE SCALE GENOMIC DNA]</scope>
    <source>
        <strain evidence="3">KCTC 52655</strain>
    </source>
</reference>
<name>A0A3D8M6P9_9ALTE</name>